<evidence type="ECO:0000313" key="2">
    <source>
        <dbReference type="Proteomes" id="UP000634136"/>
    </source>
</evidence>
<name>A0A834TIN3_9FABA</name>
<protein>
    <submittedName>
        <fullName evidence="1">Uncharacterized protein</fullName>
    </submittedName>
</protein>
<gene>
    <name evidence="1" type="ORF">G2W53_027412</name>
</gene>
<comment type="caution">
    <text evidence="1">The sequence shown here is derived from an EMBL/GenBank/DDBJ whole genome shotgun (WGS) entry which is preliminary data.</text>
</comment>
<dbReference type="Proteomes" id="UP000634136">
    <property type="component" value="Unassembled WGS sequence"/>
</dbReference>
<dbReference type="EMBL" id="JAAIUW010000008">
    <property type="protein sequence ID" value="KAF7821957.1"/>
    <property type="molecule type" value="Genomic_DNA"/>
</dbReference>
<accession>A0A834TIN3</accession>
<proteinExistence type="predicted"/>
<keyword evidence="2" id="KW-1185">Reference proteome</keyword>
<sequence>MAVAYAVRPKDPILNVICLMTVDFLEYDIKVTRSLSGASGQLLGAVAGELMVP</sequence>
<organism evidence="1 2">
    <name type="scientific">Senna tora</name>
    <dbReference type="NCBI Taxonomy" id="362788"/>
    <lineage>
        <taxon>Eukaryota</taxon>
        <taxon>Viridiplantae</taxon>
        <taxon>Streptophyta</taxon>
        <taxon>Embryophyta</taxon>
        <taxon>Tracheophyta</taxon>
        <taxon>Spermatophyta</taxon>
        <taxon>Magnoliopsida</taxon>
        <taxon>eudicotyledons</taxon>
        <taxon>Gunneridae</taxon>
        <taxon>Pentapetalae</taxon>
        <taxon>rosids</taxon>
        <taxon>fabids</taxon>
        <taxon>Fabales</taxon>
        <taxon>Fabaceae</taxon>
        <taxon>Caesalpinioideae</taxon>
        <taxon>Cassia clade</taxon>
        <taxon>Senna</taxon>
    </lineage>
</organism>
<reference evidence="1" key="1">
    <citation type="submission" date="2020-09" db="EMBL/GenBank/DDBJ databases">
        <title>Genome-Enabled Discovery of Anthraquinone Biosynthesis in Senna tora.</title>
        <authorList>
            <person name="Kang S.-H."/>
            <person name="Pandey R.P."/>
            <person name="Lee C.-M."/>
            <person name="Sim J.-S."/>
            <person name="Jeong J.-T."/>
            <person name="Choi B.-S."/>
            <person name="Jung M."/>
            <person name="Ginzburg D."/>
            <person name="Zhao K."/>
            <person name="Won S.Y."/>
            <person name="Oh T.-J."/>
            <person name="Yu Y."/>
            <person name="Kim N.-H."/>
            <person name="Lee O.R."/>
            <person name="Lee T.-H."/>
            <person name="Bashyal P."/>
            <person name="Kim T.-S."/>
            <person name="Lee W.-H."/>
            <person name="Kawkins C."/>
            <person name="Kim C.-K."/>
            <person name="Kim J.S."/>
            <person name="Ahn B.O."/>
            <person name="Rhee S.Y."/>
            <person name="Sohng J.K."/>
        </authorList>
    </citation>
    <scope>NUCLEOTIDE SEQUENCE</scope>
    <source>
        <tissue evidence="1">Leaf</tissue>
    </source>
</reference>
<evidence type="ECO:0000313" key="1">
    <source>
        <dbReference type="EMBL" id="KAF7821957.1"/>
    </source>
</evidence>
<dbReference type="AlphaFoldDB" id="A0A834TIN3"/>